<gene>
    <name evidence="1" type="ORF">LEP1GSC199_2359</name>
</gene>
<protein>
    <submittedName>
        <fullName evidence="1">Uncharacterized protein</fullName>
    </submittedName>
</protein>
<dbReference type="AlphaFoldDB" id="N1W855"/>
<organism evidence="1 2">
    <name type="scientific">Leptospira vanthielii serovar Holland str. Waz Holland = ATCC 700522</name>
    <dbReference type="NCBI Taxonomy" id="1218591"/>
    <lineage>
        <taxon>Bacteria</taxon>
        <taxon>Pseudomonadati</taxon>
        <taxon>Spirochaetota</taxon>
        <taxon>Spirochaetia</taxon>
        <taxon>Leptospirales</taxon>
        <taxon>Leptospiraceae</taxon>
        <taxon>Leptospira</taxon>
    </lineage>
</organism>
<name>N1W855_9LEPT</name>
<accession>N1W855</accession>
<proteinExistence type="predicted"/>
<evidence type="ECO:0000313" key="2">
    <source>
        <dbReference type="Proteomes" id="UP000012227"/>
    </source>
</evidence>
<evidence type="ECO:0000313" key="1">
    <source>
        <dbReference type="EMBL" id="EMY69412.1"/>
    </source>
</evidence>
<comment type="caution">
    <text evidence="1">The sequence shown here is derived from an EMBL/GenBank/DDBJ whole genome shotgun (WGS) entry which is preliminary data.</text>
</comment>
<dbReference type="Proteomes" id="UP000012227">
    <property type="component" value="Unassembled WGS sequence"/>
</dbReference>
<sequence length="294" mass="34015">MKSYPWLVLLIILLLMNCSSPQERAIKNPNISANLCPNLGILSERSLNPNSIFQDKNTIWRVSVVTSSGQIKDFNKDFFVFARDIKSQNAYEEFIAFYKEICKSEPPFIKEIKYVQEEEKARKEWDIVNKNSIKSVISFQKTSTNEELKKEAEVLKYQLLDQKVKNHLISKLPFMKKVNDKEVIYTNGESSEYKLHELFRSTVLSKQMQTGKKMPLVLEEKDGRVIWTIENNNSGVILHFREYNGNIVLDKIVQKRGILQSIVAGQAVDFLAMGLFAESTKFPDDEDLDDEFIK</sequence>
<reference evidence="1 2" key="1">
    <citation type="submission" date="2013-03" db="EMBL/GenBank/DDBJ databases">
        <authorList>
            <person name="Harkins D.M."/>
            <person name="Durkin A.S."/>
            <person name="Brinkac L.M."/>
            <person name="Haft D.H."/>
            <person name="Selengut J.D."/>
            <person name="Sanka R."/>
            <person name="DePew J."/>
            <person name="Purushe J."/>
            <person name="Galloway R.L."/>
            <person name="Vinetz J.M."/>
            <person name="Sutton G.G."/>
            <person name="Nierman W.C."/>
            <person name="Fouts D.E."/>
        </authorList>
    </citation>
    <scope>NUCLEOTIDE SEQUENCE [LARGE SCALE GENOMIC DNA]</scope>
    <source>
        <strain evidence="1 2">Waz Holland</strain>
    </source>
</reference>
<dbReference type="RefSeq" id="WP_002982385.1">
    <property type="nucleotide sequence ID" value="NZ_AOGY02000051.1"/>
</dbReference>
<dbReference type="EMBL" id="AOGY02000051">
    <property type="protein sequence ID" value="EMY69412.1"/>
    <property type="molecule type" value="Genomic_DNA"/>
</dbReference>